<gene>
    <name evidence="1" type="ORF">VTL71DRAFT_12442</name>
</gene>
<dbReference type="EMBL" id="JAZHXI010000005">
    <property type="protein sequence ID" value="KAL2071207.1"/>
    <property type="molecule type" value="Genomic_DNA"/>
</dbReference>
<proteinExistence type="predicted"/>
<protein>
    <submittedName>
        <fullName evidence="1">Uncharacterized protein</fullName>
    </submittedName>
</protein>
<reference evidence="1 2" key="1">
    <citation type="journal article" date="2024" name="Commun. Biol.">
        <title>Comparative genomic analysis of thermophilic fungi reveals convergent evolutionary adaptations and gene losses.</title>
        <authorList>
            <person name="Steindorff A.S."/>
            <person name="Aguilar-Pontes M.V."/>
            <person name="Robinson A.J."/>
            <person name="Andreopoulos B."/>
            <person name="LaButti K."/>
            <person name="Kuo A."/>
            <person name="Mondo S."/>
            <person name="Riley R."/>
            <person name="Otillar R."/>
            <person name="Haridas S."/>
            <person name="Lipzen A."/>
            <person name="Grimwood J."/>
            <person name="Schmutz J."/>
            <person name="Clum A."/>
            <person name="Reid I.D."/>
            <person name="Moisan M.C."/>
            <person name="Butler G."/>
            <person name="Nguyen T.T.M."/>
            <person name="Dewar K."/>
            <person name="Conant G."/>
            <person name="Drula E."/>
            <person name="Henrissat B."/>
            <person name="Hansel C."/>
            <person name="Singer S."/>
            <person name="Hutchinson M.I."/>
            <person name="de Vries R.P."/>
            <person name="Natvig D.O."/>
            <person name="Powell A.J."/>
            <person name="Tsang A."/>
            <person name="Grigoriev I.V."/>
        </authorList>
    </citation>
    <scope>NUCLEOTIDE SEQUENCE [LARGE SCALE GENOMIC DNA]</scope>
    <source>
        <strain evidence="1 2">CBS 494.80</strain>
    </source>
</reference>
<accession>A0ABR4CNT9</accession>
<organism evidence="1 2">
    <name type="scientific">Oculimacula yallundae</name>
    <dbReference type="NCBI Taxonomy" id="86028"/>
    <lineage>
        <taxon>Eukaryota</taxon>
        <taxon>Fungi</taxon>
        <taxon>Dikarya</taxon>
        <taxon>Ascomycota</taxon>
        <taxon>Pezizomycotina</taxon>
        <taxon>Leotiomycetes</taxon>
        <taxon>Helotiales</taxon>
        <taxon>Ploettnerulaceae</taxon>
        <taxon>Oculimacula</taxon>
    </lineage>
</organism>
<evidence type="ECO:0000313" key="1">
    <source>
        <dbReference type="EMBL" id="KAL2071207.1"/>
    </source>
</evidence>
<name>A0ABR4CNT9_9HELO</name>
<keyword evidence="2" id="KW-1185">Reference proteome</keyword>
<dbReference type="Proteomes" id="UP001595075">
    <property type="component" value="Unassembled WGS sequence"/>
</dbReference>
<sequence>MKECRKEMSRAVPCRETPDMPGMPPACCRLPIYFPCRLSQSLAFYVAVFPLSPSFFISLHSTPLHSQPSSRNEISYSTSQISAFHKVKESSVERAKLM</sequence>
<comment type="caution">
    <text evidence="1">The sequence shown here is derived from an EMBL/GenBank/DDBJ whole genome shotgun (WGS) entry which is preliminary data.</text>
</comment>
<evidence type="ECO:0000313" key="2">
    <source>
        <dbReference type="Proteomes" id="UP001595075"/>
    </source>
</evidence>